<name>A0A382GHJ6_9ZZZZ</name>
<reference evidence="1" key="1">
    <citation type="submission" date="2018-05" db="EMBL/GenBank/DDBJ databases">
        <authorList>
            <person name="Lanie J.A."/>
            <person name="Ng W.-L."/>
            <person name="Kazmierczak K.M."/>
            <person name="Andrzejewski T.M."/>
            <person name="Davidsen T.M."/>
            <person name="Wayne K.J."/>
            <person name="Tettelin H."/>
            <person name="Glass J.I."/>
            <person name="Rusch D."/>
            <person name="Podicherti R."/>
            <person name="Tsui H.-C.T."/>
            <person name="Winkler M.E."/>
        </authorList>
    </citation>
    <scope>NUCLEOTIDE SEQUENCE</scope>
</reference>
<gene>
    <name evidence="1" type="ORF">METZ01_LOCUS227512</name>
</gene>
<proteinExistence type="predicted"/>
<protein>
    <submittedName>
        <fullName evidence="1">Uncharacterized protein</fullName>
    </submittedName>
</protein>
<dbReference type="AlphaFoldDB" id="A0A382GHJ6"/>
<organism evidence="1">
    <name type="scientific">marine metagenome</name>
    <dbReference type="NCBI Taxonomy" id="408172"/>
    <lineage>
        <taxon>unclassified sequences</taxon>
        <taxon>metagenomes</taxon>
        <taxon>ecological metagenomes</taxon>
    </lineage>
</organism>
<accession>A0A382GHJ6</accession>
<feature type="non-terminal residue" evidence="1">
    <location>
        <position position="30"/>
    </location>
</feature>
<sequence length="30" mass="2977">MAKRAFDPGGAAVELGDMLDDAQAEAGAAQ</sequence>
<dbReference type="EMBL" id="UINC01055597">
    <property type="protein sequence ID" value="SVB74658.1"/>
    <property type="molecule type" value="Genomic_DNA"/>
</dbReference>
<evidence type="ECO:0000313" key="1">
    <source>
        <dbReference type="EMBL" id="SVB74658.1"/>
    </source>
</evidence>